<dbReference type="PANTHER" id="PTHR43736:SF1">
    <property type="entry name" value="DIHYDRONEOPTERIN TRIPHOSPHATE DIPHOSPHATASE"/>
    <property type="match status" value="1"/>
</dbReference>
<reference evidence="3" key="1">
    <citation type="journal article" date="2015" name="Infect. Genet. Evol.">
        <title>Genomic sequences of six botulinum neurotoxin-producing strains representing three clostridial species illustrate the mobility and diversity of botulinum neurotoxin genes.</title>
        <authorList>
            <person name="Smith T.J."/>
            <person name="Hill K.K."/>
            <person name="Xie G."/>
            <person name="Foley B.T."/>
            <person name="Williamson C.H."/>
            <person name="Foster J.T."/>
            <person name="Johnson S.L."/>
            <person name="Chertkov O."/>
            <person name="Teshima H."/>
            <person name="Gibbons H.S."/>
            <person name="Johnsky L.A."/>
            <person name="Karavis M.A."/>
            <person name="Smith L.A."/>
        </authorList>
    </citation>
    <scope>NUCLEOTIDE SEQUENCE [LARGE SCALE GENOMIC DNA]</scope>
    <source>
        <strain evidence="3">CDC 2741</strain>
    </source>
</reference>
<sequence length="188" mass="21707">MNFVEEIVKFIPDNQQEYNDKKIILNYIDQYRDNVLLRTNEIAHITSSGFIMNESLDKVLMIHHNIRGVWAWTGGHADGDSDLLHVAIKEAGEETGVLNIVPLSNKIASIDILPVFGHNKRGKYVSSHLHLSVAYILICNELEKLVIKPDENTDVAWFETKMFTVEHFDVHDVYLYDKLIKRAKQYIK</sequence>
<dbReference type="CDD" id="cd03674">
    <property type="entry name" value="NUDIX_Hydrolase"/>
    <property type="match status" value="1"/>
</dbReference>
<dbReference type="RefSeq" id="WP_039636764.1">
    <property type="nucleotide sequence ID" value="NZ_AYSO01000020.1"/>
</dbReference>
<dbReference type="Pfam" id="PF00293">
    <property type="entry name" value="NUDIX"/>
    <property type="match status" value="1"/>
</dbReference>
<keyword evidence="4" id="KW-1185">Reference proteome</keyword>
<gene>
    <name evidence="3" type="ORF">U732_722</name>
</gene>
<protein>
    <submittedName>
        <fullName evidence="3">NUDIX domain protein</fullName>
    </submittedName>
</protein>
<organism evidence="3 4">
    <name type="scientific">Clostridium argentinense CDC 2741</name>
    <dbReference type="NCBI Taxonomy" id="1418104"/>
    <lineage>
        <taxon>Bacteria</taxon>
        <taxon>Bacillati</taxon>
        <taxon>Bacillota</taxon>
        <taxon>Clostridia</taxon>
        <taxon>Eubacteriales</taxon>
        <taxon>Clostridiaceae</taxon>
        <taxon>Clostridium</taxon>
    </lineage>
</organism>
<dbReference type="OrthoDB" id="9787880at2"/>
<dbReference type="EMBL" id="AYSO01000020">
    <property type="protein sequence ID" value="KIE44609.1"/>
    <property type="molecule type" value="Genomic_DNA"/>
</dbReference>
<accession>A0A0C1TV45</accession>
<evidence type="ECO:0000259" key="2">
    <source>
        <dbReference type="PROSITE" id="PS51462"/>
    </source>
</evidence>
<dbReference type="STRING" id="29341.RSJ17_06410"/>
<evidence type="ECO:0000313" key="3">
    <source>
        <dbReference type="EMBL" id="KIE44609.1"/>
    </source>
</evidence>
<proteinExistence type="inferred from homology"/>
<feature type="domain" description="Nudix hydrolase" evidence="2">
    <location>
        <begin position="42"/>
        <end position="181"/>
    </location>
</feature>
<dbReference type="Proteomes" id="UP000031366">
    <property type="component" value="Unassembled WGS sequence"/>
</dbReference>
<comment type="similarity">
    <text evidence="1">Belongs to the Nudix hydrolase family.</text>
</comment>
<dbReference type="PROSITE" id="PS51462">
    <property type="entry name" value="NUDIX"/>
    <property type="match status" value="1"/>
</dbReference>
<evidence type="ECO:0000313" key="4">
    <source>
        <dbReference type="Proteomes" id="UP000031366"/>
    </source>
</evidence>
<dbReference type="InterPro" id="IPR015797">
    <property type="entry name" value="NUDIX_hydrolase-like_dom_sf"/>
</dbReference>
<comment type="caution">
    <text evidence="3">The sequence shown here is derived from an EMBL/GenBank/DDBJ whole genome shotgun (WGS) entry which is preliminary data.</text>
</comment>
<name>A0A0C1TV45_9CLOT</name>
<dbReference type="SUPFAM" id="SSF55811">
    <property type="entry name" value="Nudix"/>
    <property type="match status" value="1"/>
</dbReference>
<dbReference type="Gene3D" id="3.90.79.10">
    <property type="entry name" value="Nucleoside Triphosphate Pyrophosphohydrolase"/>
    <property type="match status" value="1"/>
</dbReference>
<dbReference type="AlphaFoldDB" id="A0A0C1TV45"/>
<dbReference type="PANTHER" id="PTHR43736">
    <property type="entry name" value="ADP-RIBOSE PYROPHOSPHATASE"/>
    <property type="match status" value="1"/>
</dbReference>
<dbReference type="InterPro" id="IPR000086">
    <property type="entry name" value="NUDIX_hydrolase_dom"/>
</dbReference>
<evidence type="ECO:0000256" key="1">
    <source>
        <dbReference type="ARBA" id="ARBA00005582"/>
    </source>
</evidence>